<evidence type="ECO:0000313" key="3">
    <source>
        <dbReference type="Proteomes" id="UP001044222"/>
    </source>
</evidence>
<proteinExistence type="predicted"/>
<organism evidence="2 3">
    <name type="scientific">Anguilla anguilla</name>
    <name type="common">European freshwater eel</name>
    <name type="synonym">Muraena anguilla</name>
    <dbReference type="NCBI Taxonomy" id="7936"/>
    <lineage>
        <taxon>Eukaryota</taxon>
        <taxon>Metazoa</taxon>
        <taxon>Chordata</taxon>
        <taxon>Craniata</taxon>
        <taxon>Vertebrata</taxon>
        <taxon>Euteleostomi</taxon>
        <taxon>Actinopterygii</taxon>
        <taxon>Neopterygii</taxon>
        <taxon>Teleostei</taxon>
        <taxon>Anguilliformes</taxon>
        <taxon>Anguillidae</taxon>
        <taxon>Anguilla</taxon>
    </lineage>
</organism>
<name>A0A9D3MGC3_ANGAN</name>
<evidence type="ECO:0000313" key="2">
    <source>
        <dbReference type="EMBL" id="KAG5848184.1"/>
    </source>
</evidence>
<feature type="region of interest" description="Disordered" evidence="1">
    <location>
        <begin position="66"/>
        <end position="111"/>
    </location>
</feature>
<sequence length="635" mass="67796">MSEFFMECEEEELEPWQRSIPEINLVDDHDDDDDEPVFVGEIRNSEVAPNTRSSPAPVVKAVIQQGAGPGHCTNVPQRPPQATAGAQPASCTSSGPIVPQPASCTSSGPIVPQPASCTSSGPILWAHAPAPQCPPASCPYPSPPPAPSGPIVPQPASCTSSGPIVPQPASCTSSGPVVPQPASCTSSGPIVPQPASCTSSGPIVPQPASCPLRARSPPASCTSSGPRVPQLAVRATAPSVTKSLLITVASRPGSLPSVTRPVSHALSAQSPRTIIINNQGYIVTSPQITNNTTFIASLGNQYPPGTSFTVLPAGQQLLPQVTPAKAVPGVVRRPQVQLIQNSIVTLANVQSPPQPKQPAAQFSPTKLQPLQMNAATLQPIQLQGIMGKGSQTEALSSLASASEELKRIVLESARRHGAPLIPWVGTFGRGSCQLESFFDQINRRPEFADHPLRDPYRTTAYWRNRLADALAQCAEARALSGLSDGAWGEFLQPLRTSGTWASDVGDYVLPGLAHLFRVHVLVYQTFYNPRQPTPIVVVPATVFGAEPFGRNPVILGWNSSRYENFVCTSDESLRRTAELVEEWRSGAYAVSVHDVPSLHRQWEQAEDKRRQSVCKEEDPEKQSVTRWTLIGPFRA</sequence>
<reference evidence="2" key="1">
    <citation type="submission" date="2021-01" db="EMBL/GenBank/DDBJ databases">
        <title>A chromosome-scale assembly of European eel, Anguilla anguilla.</title>
        <authorList>
            <person name="Henkel C."/>
            <person name="Jong-Raadsen S.A."/>
            <person name="Dufour S."/>
            <person name="Weltzien F.-A."/>
            <person name="Palstra A.P."/>
            <person name="Pelster B."/>
            <person name="Spaink H.P."/>
            <person name="Van Den Thillart G.E."/>
            <person name="Jansen H."/>
            <person name="Zahm M."/>
            <person name="Klopp C."/>
            <person name="Cedric C."/>
            <person name="Louis A."/>
            <person name="Berthelot C."/>
            <person name="Parey E."/>
            <person name="Roest Crollius H."/>
            <person name="Montfort J."/>
            <person name="Robinson-Rechavi M."/>
            <person name="Bucao C."/>
            <person name="Bouchez O."/>
            <person name="Gislard M."/>
            <person name="Lluch J."/>
            <person name="Milhes M."/>
            <person name="Lampietro C."/>
            <person name="Lopez Roques C."/>
            <person name="Donnadieu C."/>
            <person name="Braasch I."/>
            <person name="Desvignes T."/>
            <person name="Postlethwait J."/>
            <person name="Bobe J."/>
            <person name="Guiguen Y."/>
            <person name="Dirks R."/>
        </authorList>
    </citation>
    <scope>NUCLEOTIDE SEQUENCE</scope>
    <source>
        <strain evidence="2">Tag_6206</strain>
        <tissue evidence="2">Liver</tissue>
    </source>
</reference>
<comment type="caution">
    <text evidence="2">The sequence shown here is derived from an EMBL/GenBank/DDBJ whole genome shotgun (WGS) entry which is preliminary data.</text>
</comment>
<keyword evidence="3" id="KW-1185">Reference proteome</keyword>
<accession>A0A9D3MGC3</accession>
<dbReference type="CDD" id="cd22744">
    <property type="entry name" value="OTU"/>
    <property type="match status" value="1"/>
</dbReference>
<protein>
    <submittedName>
        <fullName evidence="2">Uncharacterized protein</fullName>
    </submittedName>
</protein>
<evidence type="ECO:0000256" key="1">
    <source>
        <dbReference type="SAM" id="MobiDB-lite"/>
    </source>
</evidence>
<dbReference type="EMBL" id="JAFIRN010000005">
    <property type="protein sequence ID" value="KAG5848184.1"/>
    <property type="molecule type" value="Genomic_DNA"/>
</dbReference>
<dbReference type="Proteomes" id="UP001044222">
    <property type="component" value="Unassembled WGS sequence"/>
</dbReference>
<gene>
    <name evidence="2" type="ORF">ANANG_G00095770</name>
</gene>
<dbReference type="AlphaFoldDB" id="A0A9D3MGC3"/>